<evidence type="ECO:0000256" key="4">
    <source>
        <dbReference type="ARBA" id="ARBA00023204"/>
    </source>
</evidence>
<dbReference type="Pfam" id="PF02245">
    <property type="entry name" value="Pur_DNA_glyco"/>
    <property type="match status" value="1"/>
</dbReference>
<dbReference type="SUPFAM" id="SSF50486">
    <property type="entry name" value="FMT C-terminal domain-like"/>
    <property type="match status" value="1"/>
</dbReference>
<evidence type="ECO:0000256" key="5">
    <source>
        <dbReference type="HAMAP-Rule" id="MF_00527"/>
    </source>
</evidence>
<keyword evidence="4 5" id="KW-0234">DNA repair</keyword>
<comment type="similarity">
    <text evidence="1 5">Belongs to the DNA glycosylase MPG family.</text>
</comment>
<accession>A0A0C1YKV6</accession>
<dbReference type="AlphaFoldDB" id="A0A0C1YKV6"/>
<dbReference type="OrthoDB" id="9794313at2"/>
<dbReference type="GO" id="GO:0006284">
    <property type="term" value="P:base-excision repair"/>
    <property type="evidence" value="ECO:0007669"/>
    <property type="project" value="InterPro"/>
</dbReference>
<dbReference type="Proteomes" id="UP000031572">
    <property type="component" value="Unassembled WGS sequence"/>
</dbReference>
<evidence type="ECO:0000313" key="7">
    <source>
        <dbReference type="Proteomes" id="UP000031572"/>
    </source>
</evidence>
<dbReference type="CDD" id="cd00540">
    <property type="entry name" value="AAG"/>
    <property type="match status" value="1"/>
</dbReference>
<evidence type="ECO:0000256" key="3">
    <source>
        <dbReference type="ARBA" id="ARBA00022801"/>
    </source>
</evidence>
<dbReference type="InterPro" id="IPR003180">
    <property type="entry name" value="MPG"/>
</dbReference>
<dbReference type="RefSeq" id="WP_040039966.1">
    <property type="nucleotide sequence ID" value="NZ_JWJG01000028.1"/>
</dbReference>
<organism evidence="6 7">
    <name type="scientific">Noviherbaspirillum autotrophicum</name>
    <dbReference type="NCBI Taxonomy" id="709839"/>
    <lineage>
        <taxon>Bacteria</taxon>
        <taxon>Pseudomonadati</taxon>
        <taxon>Pseudomonadota</taxon>
        <taxon>Betaproteobacteria</taxon>
        <taxon>Burkholderiales</taxon>
        <taxon>Oxalobacteraceae</taxon>
        <taxon>Noviherbaspirillum</taxon>
    </lineage>
</organism>
<dbReference type="HAMAP" id="MF_00527">
    <property type="entry name" value="3MGH"/>
    <property type="match status" value="1"/>
</dbReference>
<comment type="caution">
    <text evidence="6">The sequence shown here is derived from an EMBL/GenBank/DDBJ whole genome shotgun (WGS) entry which is preliminary data.</text>
</comment>
<keyword evidence="3 5" id="KW-0378">Hydrolase</keyword>
<reference evidence="6 7" key="1">
    <citation type="submission" date="2014-12" db="EMBL/GenBank/DDBJ databases">
        <title>Denitrispirillum autotrophicum gen. nov., sp. nov., Denitrifying, Facultatively Autotrophic Bacteria Isolated from Rice Paddy Soil.</title>
        <authorList>
            <person name="Ishii S."/>
            <person name="Ashida N."/>
            <person name="Ohno H."/>
            <person name="Otsuka S."/>
            <person name="Yokota A."/>
            <person name="Senoo K."/>
        </authorList>
    </citation>
    <scope>NUCLEOTIDE SEQUENCE [LARGE SCALE GENOMIC DNA]</scope>
    <source>
        <strain evidence="6 7">TSA66</strain>
    </source>
</reference>
<keyword evidence="2 5" id="KW-0227">DNA damage</keyword>
<dbReference type="FunFam" id="3.10.300.10:FF:000001">
    <property type="entry name" value="Putative 3-methyladenine DNA glycosylase"/>
    <property type="match status" value="1"/>
</dbReference>
<dbReference type="PANTHER" id="PTHR10429">
    <property type="entry name" value="DNA-3-METHYLADENINE GLYCOSYLASE"/>
    <property type="match status" value="1"/>
</dbReference>
<dbReference type="EMBL" id="JWJG01000028">
    <property type="protein sequence ID" value="KIF81142.1"/>
    <property type="molecule type" value="Genomic_DNA"/>
</dbReference>
<evidence type="ECO:0000256" key="1">
    <source>
        <dbReference type="ARBA" id="ARBA00009232"/>
    </source>
</evidence>
<protein>
    <recommendedName>
        <fullName evidence="5">Putative 3-methyladenine DNA glycosylase</fullName>
        <ecNumber evidence="5">3.2.2.-</ecNumber>
    </recommendedName>
</protein>
<dbReference type="GO" id="GO:0003677">
    <property type="term" value="F:DNA binding"/>
    <property type="evidence" value="ECO:0007669"/>
    <property type="project" value="InterPro"/>
</dbReference>
<name>A0A0C1YKV6_9BURK</name>
<evidence type="ECO:0000313" key="6">
    <source>
        <dbReference type="EMBL" id="KIF81142.1"/>
    </source>
</evidence>
<dbReference type="EC" id="3.2.2.-" evidence="5"/>
<evidence type="ECO:0000256" key="2">
    <source>
        <dbReference type="ARBA" id="ARBA00022763"/>
    </source>
</evidence>
<gene>
    <name evidence="6" type="ORF">TSA66_10510</name>
</gene>
<dbReference type="PANTHER" id="PTHR10429:SF0">
    <property type="entry name" value="DNA-3-METHYLADENINE GLYCOSYLASE"/>
    <property type="match status" value="1"/>
</dbReference>
<dbReference type="Gene3D" id="3.10.300.10">
    <property type="entry name" value="Methylpurine-DNA glycosylase (MPG)"/>
    <property type="match status" value="1"/>
</dbReference>
<dbReference type="STRING" id="709839.TSA66_10510"/>
<dbReference type="NCBIfam" id="TIGR00567">
    <property type="entry name" value="3mg"/>
    <property type="match status" value="1"/>
</dbReference>
<dbReference type="InterPro" id="IPR036995">
    <property type="entry name" value="MPG_sf"/>
</dbReference>
<sequence length="186" mass="20476">MKNNTTLPRSFYERDTVEVARDLLGKHLVRVGGGVARVGRIVEVEAYVGAHDLASHSSKGITPRTSVMYGPPGHAYVYLIYGVYHCMNVVTEPQGHGTAVLLRALEPVAHLDGNTKGPGLLCGAMGIDRRLNGHDLTSEDFHIEDPGLEAPISIVERPRIGVAYAQEWAEKNLRFYIDGNRFISRK</sequence>
<proteinExistence type="inferred from homology"/>
<dbReference type="GO" id="GO:0003905">
    <property type="term" value="F:alkylbase DNA N-glycosylase activity"/>
    <property type="evidence" value="ECO:0007669"/>
    <property type="project" value="InterPro"/>
</dbReference>
<dbReference type="InterPro" id="IPR011034">
    <property type="entry name" value="Formyl_transferase-like_C_sf"/>
</dbReference>
<keyword evidence="7" id="KW-1185">Reference proteome</keyword>